<dbReference type="GO" id="GO:0051082">
    <property type="term" value="F:unfolded protein binding"/>
    <property type="evidence" value="ECO:0007669"/>
    <property type="project" value="TreeGrafter"/>
</dbReference>
<dbReference type="PANTHER" id="PTHR11226">
    <property type="entry name" value="UDP-GLUCOSE GLYCOPROTEIN:GLUCOSYLTRANSFERASE"/>
    <property type="match status" value="1"/>
</dbReference>
<dbReference type="GO" id="GO:0036503">
    <property type="term" value="P:ERAD pathway"/>
    <property type="evidence" value="ECO:0007669"/>
    <property type="project" value="TreeGrafter"/>
</dbReference>
<dbReference type="GO" id="GO:0003980">
    <property type="term" value="F:UDP-glucose:glycoprotein glucosyltransferase activity"/>
    <property type="evidence" value="ECO:0007669"/>
    <property type="project" value="InterPro"/>
</dbReference>
<dbReference type="Pfam" id="PF18402">
    <property type="entry name" value="Thioredoxin_14"/>
    <property type="match status" value="1"/>
</dbReference>
<dbReference type="InterPro" id="IPR009448">
    <property type="entry name" value="UDP-g_GGtrans"/>
</dbReference>
<dbReference type="OrthoDB" id="9339793at2759"/>
<reference evidence="3" key="1">
    <citation type="journal article" date="2017" name="Nat. Commun.">
        <title>The North American bullfrog draft genome provides insight into hormonal regulation of long noncoding RNA.</title>
        <authorList>
            <person name="Hammond S.A."/>
            <person name="Warren R.L."/>
            <person name="Vandervalk B.P."/>
            <person name="Kucuk E."/>
            <person name="Khan H."/>
            <person name="Gibb E.A."/>
            <person name="Pandoh P."/>
            <person name="Kirk H."/>
            <person name="Zhao Y."/>
            <person name="Jones M."/>
            <person name="Mungall A.J."/>
            <person name="Coope R."/>
            <person name="Pleasance S."/>
            <person name="Moore R.A."/>
            <person name="Holt R.A."/>
            <person name="Round J.M."/>
            <person name="Ohora S."/>
            <person name="Walle B.V."/>
            <person name="Veldhoen N."/>
            <person name="Helbing C.C."/>
            <person name="Birol I."/>
        </authorList>
    </citation>
    <scope>NUCLEOTIDE SEQUENCE [LARGE SCALE GENOMIC DNA]</scope>
</reference>
<organism evidence="2 3">
    <name type="scientific">Aquarana catesbeiana</name>
    <name type="common">American bullfrog</name>
    <name type="synonym">Rana catesbeiana</name>
    <dbReference type="NCBI Taxonomy" id="8400"/>
    <lineage>
        <taxon>Eukaryota</taxon>
        <taxon>Metazoa</taxon>
        <taxon>Chordata</taxon>
        <taxon>Craniata</taxon>
        <taxon>Vertebrata</taxon>
        <taxon>Euteleostomi</taxon>
        <taxon>Amphibia</taxon>
        <taxon>Batrachia</taxon>
        <taxon>Anura</taxon>
        <taxon>Neobatrachia</taxon>
        <taxon>Ranoidea</taxon>
        <taxon>Ranidae</taxon>
        <taxon>Aquarana</taxon>
    </lineage>
</organism>
<sequence>ILDILKNEAKALRGLSVFGIKNEDIIKYLRLQVHPGEETYALDIRNSAINWINDIETDHKYSAWPFSVQELLRPAFPGSIRPIRRNFFNLVILVDPAQDYAADYVKLAELFYRHNVPLRIGFVFVVNSDENRETNEDVGAALWCAFNYIADESDSTHAFASLISMYNKLNGGVLTVEIVKSVLKYEFPHVEVESVLGSNSEYNRKLKVNGHTD</sequence>
<feature type="non-terminal residue" evidence="2">
    <location>
        <position position="1"/>
    </location>
</feature>
<feature type="domain" description="UGGT thioredoxin-like" evidence="1">
    <location>
        <begin position="43"/>
        <end position="207"/>
    </location>
</feature>
<dbReference type="PANTHER" id="PTHR11226:SF1">
    <property type="entry name" value="UDP-GLUCOSE:GLYCOPROTEIN GLUCOSYLTRANSFERASE 2"/>
    <property type="match status" value="1"/>
</dbReference>
<keyword evidence="3" id="KW-1185">Reference proteome</keyword>
<dbReference type="InterPro" id="IPR040692">
    <property type="entry name" value="UGGT_TRXL_3"/>
</dbReference>
<evidence type="ECO:0000313" key="2">
    <source>
        <dbReference type="EMBL" id="PIO06365.1"/>
    </source>
</evidence>
<dbReference type="EMBL" id="KV922514">
    <property type="protein sequence ID" value="PIO06365.1"/>
    <property type="molecule type" value="Genomic_DNA"/>
</dbReference>
<dbReference type="AlphaFoldDB" id="A0A2G9PSP5"/>
<dbReference type="GO" id="GO:0005783">
    <property type="term" value="C:endoplasmic reticulum"/>
    <property type="evidence" value="ECO:0007669"/>
    <property type="project" value="TreeGrafter"/>
</dbReference>
<gene>
    <name evidence="2" type="ORF">AB205_0057050</name>
</gene>
<evidence type="ECO:0000259" key="1">
    <source>
        <dbReference type="Pfam" id="PF18402"/>
    </source>
</evidence>
<name>A0A2G9PSP5_AQUCT</name>
<dbReference type="GO" id="GO:0018279">
    <property type="term" value="P:protein N-linked glycosylation via asparagine"/>
    <property type="evidence" value="ECO:0007669"/>
    <property type="project" value="TreeGrafter"/>
</dbReference>
<dbReference type="Proteomes" id="UP000228934">
    <property type="component" value="Unassembled WGS sequence"/>
</dbReference>
<protein>
    <recommendedName>
        <fullName evidence="1">UGGT thioredoxin-like domain-containing protein</fullName>
    </recommendedName>
</protein>
<proteinExistence type="predicted"/>
<evidence type="ECO:0000313" key="3">
    <source>
        <dbReference type="Proteomes" id="UP000228934"/>
    </source>
</evidence>
<feature type="non-terminal residue" evidence="2">
    <location>
        <position position="213"/>
    </location>
</feature>
<accession>A0A2G9PSP5</accession>